<evidence type="ECO:0000313" key="4">
    <source>
        <dbReference type="Proteomes" id="UP000037460"/>
    </source>
</evidence>
<evidence type="ECO:0000313" key="3">
    <source>
        <dbReference type="EMBL" id="KOO53070.1"/>
    </source>
</evidence>
<evidence type="ECO:0000256" key="1">
    <source>
        <dbReference type="SAM" id="MobiDB-lite"/>
    </source>
</evidence>
<dbReference type="EMBL" id="JWZX01000393">
    <property type="protein sequence ID" value="KOO53070.1"/>
    <property type="molecule type" value="Genomic_DNA"/>
</dbReference>
<dbReference type="OrthoDB" id="540503at2759"/>
<evidence type="ECO:0000259" key="2">
    <source>
        <dbReference type="Pfam" id="PF03407"/>
    </source>
</evidence>
<dbReference type="GO" id="GO:0052636">
    <property type="term" value="F:arabinosyltransferase activity"/>
    <property type="evidence" value="ECO:0007669"/>
    <property type="project" value="TreeGrafter"/>
</dbReference>
<sequence>MYLRHDVLPAMLHWQAECAAHPNLWDQNLFKDVLKIGGLKFREQVPEPARSKRLFLGYNGTITIGILPVATYCSGHTYFVQRMPQRMTPPIEPFTVHTTFQYSGAIGKTHRLREAMMWYDEPSYYAPRLSSRTRAQFSHDFPQLSAALSSRAGAPRSAGELQSGGEIQSGAGELQSGSEIQSGAGELQGFLSFDLAVQRHLVRPAGVMDVSSHFALVHPQLTQVRAALLLARRLQRILILPKLVCGLDRFWAPHNGTIPGSDTMLPIDPCPADHVLDLEHMARTLDGTIEGMLREYSFLDNPRAPKELIASRRVLQPPAGLSADALAILSTAEMRSVRVLHFERMPDLYATLPADEGELEQQRMRDWVSIWCCSKPPNPKAAGHVWYDFFWDVIPHTNRHRKLVSGPWEWSFGP</sequence>
<dbReference type="PANTHER" id="PTHR46936">
    <property type="entry name" value="ARABINOSYLTRANSFERASE XEG113"/>
    <property type="match status" value="1"/>
</dbReference>
<dbReference type="Pfam" id="PF03407">
    <property type="entry name" value="Nucleotid_trans"/>
    <property type="match status" value="1"/>
</dbReference>
<dbReference type="InterPro" id="IPR053250">
    <property type="entry name" value="Glycosyltransferase_77"/>
</dbReference>
<comment type="caution">
    <text evidence="3">The sequence shown here is derived from an EMBL/GenBank/DDBJ whole genome shotgun (WGS) entry which is preliminary data.</text>
</comment>
<organism evidence="3 4">
    <name type="scientific">Chrysochromulina tobinii</name>
    <dbReference type="NCBI Taxonomy" id="1460289"/>
    <lineage>
        <taxon>Eukaryota</taxon>
        <taxon>Haptista</taxon>
        <taxon>Haptophyta</taxon>
        <taxon>Prymnesiophyceae</taxon>
        <taxon>Prymnesiales</taxon>
        <taxon>Chrysochromulinaceae</taxon>
        <taxon>Chrysochromulina</taxon>
    </lineage>
</organism>
<feature type="domain" description="Nucleotide-diphospho-sugar transferase" evidence="2">
    <location>
        <begin position="11"/>
        <end position="112"/>
    </location>
</feature>
<dbReference type="InterPro" id="IPR005069">
    <property type="entry name" value="Nucl-diP-sugar_transferase"/>
</dbReference>
<protein>
    <submittedName>
        <fullName evidence="3">Glycosyltransferase-like protein</fullName>
    </submittedName>
</protein>
<dbReference type="GO" id="GO:0005794">
    <property type="term" value="C:Golgi apparatus"/>
    <property type="evidence" value="ECO:0007669"/>
    <property type="project" value="TreeGrafter"/>
</dbReference>
<accession>A0A0M0LPT3</accession>
<dbReference type="PANTHER" id="PTHR46936:SF1">
    <property type="entry name" value="ARABINOSYLTRANSFERASE XEG113"/>
    <property type="match status" value="1"/>
</dbReference>
<dbReference type="AlphaFoldDB" id="A0A0M0LPT3"/>
<keyword evidence="4" id="KW-1185">Reference proteome</keyword>
<proteinExistence type="predicted"/>
<keyword evidence="3" id="KW-0808">Transferase</keyword>
<name>A0A0M0LPT3_9EUKA</name>
<gene>
    <name evidence="3" type="ORF">Ctob_016038</name>
</gene>
<dbReference type="Proteomes" id="UP000037460">
    <property type="component" value="Unassembled WGS sequence"/>
</dbReference>
<reference evidence="4" key="1">
    <citation type="journal article" date="2015" name="PLoS Genet.">
        <title>Genome Sequence and Transcriptome Analyses of Chrysochromulina tobin: Metabolic Tools for Enhanced Algal Fitness in the Prominent Order Prymnesiales (Haptophyceae).</title>
        <authorList>
            <person name="Hovde B.T."/>
            <person name="Deodato C.R."/>
            <person name="Hunsperger H.M."/>
            <person name="Ryken S.A."/>
            <person name="Yost W."/>
            <person name="Jha R.K."/>
            <person name="Patterson J."/>
            <person name="Monnat R.J. Jr."/>
            <person name="Barlow S.B."/>
            <person name="Starkenburg S.R."/>
            <person name="Cattolico R.A."/>
        </authorList>
    </citation>
    <scope>NUCLEOTIDE SEQUENCE</scope>
    <source>
        <strain evidence="4">CCMP291</strain>
    </source>
</reference>
<feature type="region of interest" description="Disordered" evidence="1">
    <location>
        <begin position="155"/>
        <end position="178"/>
    </location>
</feature>